<sequence>MATELVQVLLQIETQLQQLSHDSISMASNSNSTNDDLKCSRDDQWMQLYLSACKLLETLCTLPSGYVSQFQTCHWAFISSLVTNSTTDPFVPFAVRIHQLLCDKYGSLSIEEQNLHSASLQHVKTLTSFSELRPFFHALASQHTTVVAGLTGNTIQQECFLHDASSINGSMTLRSAISRLEHSLYVDFAEHLQL</sequence>
<protein>
    <recommendedName>
        <fullName evidence="1">DOP1-like C-terminal domain-containing protein</fullName>
    </recommendedName>
</protein>
<organism evidence="2 3">
    <name type="scientific">Panagrolaimus superbus</name>
    <dbReference type="NCBI Taxonomy" id="310955"/>
    <lineage>
        <taxon>Eukaryota</taxon>
        <taxon>Metazoa</taxon>
        <taxon>Ecdysozoa</taxon>
        <taxon>Nematoda</taxon>
        <taxon>Chromadorea</taxon>
        <taxon>Rhabditida</taxon>
        <taxon>Tylenchina</taxon>
        <taxon>Panagrolaimomorpha</taxon>
        <taxon>Panagrolaimoidea</taxon>
        <taxon>Panagrolaimidae</taxon>
        <taxon>Panagrolaimus</taxon>
    </lineage>
</organism>
<proteinExistence type="predicted"/>
<keyword evidence="2" id="KW-1185">Reference proteome</keyword>
<dbReference type="GO" id="GO:0005829">
    <property type="term" value="C:cytosol"/>
    <property type="evidence" value="ECO:0007669"/>
    <property type="project" value="GOC"/>
</dbReference>
<dbReference type="GO" id="GO:0006895">
    <property type="term" value="P:Golgi to endosome transport"/>
    <property type="evidence" value="ECO:0007669"/>
    <property type="project" value="InterPro"/>
</dbReference>
<evidence type="ECO:0000313" key="3">
    <source>
        <dbReference type="WBParaSite" id="PSU_v2.g4144.t1"/>
    </source>
</evidence>
<dbReference type="InterPro" id="IPR040314">
    <property type="entry name" value="DOP1"/>
</dbReference>
<dbReference type="GO" id="GO:0005802">
    <property type="term" value="C:trans-Golgi network"/>
    <property type="evidence" value="ECO:0007669"/>
    <property type="project" value="TreeGrafter"/>
</dbReference>
<dbReference type="InterPro" id="IPR056457">
    <property type="entry name" value="DOP1_C"/>
</dbReference>
<name>A0A914YVI2_9BILA</name>
<dbReference type="WBParaSite" id="PSU_v2.g4144.t1">
    <property type="protein sequence ID" value="PSU_v2.g4144.t1"/>
    <property type="gene ID" value="PSU_v2.g4144"/>
</dbReference>
<reference evidence="3" key="1">
    <citation type="submission" date="2022-11" db="UniProtKB">
        <authorList>
            <consortium name="WormBaseParasite"/>
        </authorList>
    </citation>
    <scope>IDENTIFICATION</scope>
</reference>
<dbReference type="GO" id="GO:0005768">
    <property type="term" value="C:endosome"/>
    <property type="evidence" value="ECO:0007669"/>
    <property type="project" value="TreeGrafter"/>
</dbReference>
<evidence type="ECO:0000259" key="1">
    <source>
        <dbReference type="Pfam" id="PF24598"/>
    </source>
</evidence>
<accession>A0A914YVI2</accession>
<dbReference type="PANTHER" id="PTHR14042">
    <property type="entry name" value="DOPEY-RELATED"/>
    <property type="match status" value="1"/>
</dbReference>
<dbReference type="AlphaFoldDB" id="A0A914YVI2"/>
<dbReference type="Pfam" id="PF24598">
    <property type="entry name" value="DOP1_C"/>
    <property type="match status" value="1"/>
</dbReference>
<dbReference type="PANTHER" id="PTHR14042:SF24">
    <property type="entry name" value="PROTEIN DOPEY-1 HOMOLOG"/>
    <property type="match status" value="1"/>
</dbReference>
<feature type="domain" description="DOP1-like C-terminal" evidence="1">
    <location>
        <begin position="34"/>
        <end position="140"/>
    </location>
</feature>
<dbReference type="Proteomes" id="UP000887577">
    <property type="component" value="Unplaced"/>
</dbReference>
<evidence type="ECO:0000313" key="2">
    <source>
        <dbReference type="Proteomes" id="UP000887577"/>
    </source>
</evidence>